<evidence type="ECO:0000256" key="3">
    <source>
        <dbReference type="ARBA" id="ARBA00022801"/>
    </source>
</evidence>
<dbReference type="EMBL" id="WOTH01000034">
    <property type="protein sequence ID" value="NHO54820.1"/>
    <property type="molecule type" value="Genomic_DNA"/>
</dbReference>
<dbReference type="GO" id="GO:0016788">
    <property type="term" value="F:hydrolase activity, acting on ester bonds"/>
    <property type="evidence" value="ECO:0007669"/>
    <property type="project" value="InterPro"/>
</dbReference>
<reference evidence="6" key="1">
    <citation type="submission" date="2019-11" db="EMBL/GenBank/DDBJ databases">
        <title>Description of new Acetobacter species.</title>
        <authorList>
            <person name="Cleenwerck I."/>
            <person name="Sombolestani A.S."/>
        </authorList>
    </citation>
    <scope>NUCLEOTIDE SEQUENCE</scope>
    <source>
        <strain evidence="6">LMG 1626</strain>
    </source>
</reference>
<evidence type="ECO:0000313" key="6">
    <source>
        <dbReference type="EMBL" id="NHO54820.1"/>
    </source>
</evidence>
<keyword evidence="3" id="KW-0378">Hydrolase</keyword>
<dbReference type="PANTHER" id="PTHR37326">
    <property type="entry name" value="BLL3975 PROTEIN"/>
    <property type="match status" value="1"/>
</dbReference>
<dbReference type="InterPro" id="IPR055438">
    <property type="entry name" value="AstE_AspA_cat"/>
</dbReference>
<dbReference type="GO" id="GO:0046872">
    <property type="term" value="F:metal ion binding"/>
    <property type="evidence" value="ECO:0007669"/>
    <property type="project" value="UniProtKB-KW"/>
</dbReference>
<accession>A0A967EE94</accession>
<keyword evidence="7" id="KW-1185">Reference proteome</keyword>
<dbReference type="Gene3D" id="3.40.630.10">
    <property type="entry name" value="Zn peptidases"/>
    <property type="match status" value="1"/>
</dbReference>
<keyword evidence="2" id="KW-0479">Metal-binding</keyword>
<evidence type="ECO:0000259" key="5">
    <source>
        <dbReference type="Pfam" id="PF24827"/>
    </source>
</evidence>
<dbReference type="InterPro" id="IPR053138">
    <property type="entry name" value="N-alpha-Ac-DABA_deacetylase"/>
</dbReference>
<feature type="domain" description="Succinylglutamate desuccinylase/Aspartoacylase catalytic" evidence="5">
    <location>
        <begin position="10"/>
        <end position="192"/>
    </location>
</feature>
<dbReference type="Pfam" id="PF24827">
    <property type="entry name" value="AstE_AspA_cat"/>
    <property type="match status" value="1"/>
</dbReference>
<dbReference type="PANTHER" id="PTHR37326:SF1">
    <property type="entry name" value="BLL3975 PROTEIN"/>
    <property type="match status" value="1"/>
</dbReference>
<comment type="cofactor">
    <cofactor evidence="1">
        <name>Zn(2+)</name>
        <dbReference type="ChEBI" id="CHEBI:29105"/>
    </cofactor>
</comment>
<organism evidence="6 7">
    <name type="scientific">Acetobacter estunensis</name>
    <dbReference type="NCBI Taxonomy" id="104097"/>
    <lineage>
        <taxon>Bacteria</taxon>
        <taxon>Pseudomonadati</taxon>
        <taxon>Pseudomonadota</taxon>
        <taxon>Alphaproteobacteria</taxon>
        <taxon>Acetobacterales</taxon>
        <taxon>Acetobacteraceae</taxon>
        <taxon>Acetobacter</taxon>
    </lineage>
</organism>
<sequence>MHRFIAAESGPHVALTALMHGNEYAGAIVLADLLRTQLRPRRGTLSLIFLNLEAFARFSCETPIRSRFVEEDMNRLWTNRSVSSSQEQRRVHQLLPYIETVDTLLDLHSMLWPGDSLLLAGPSPVGAELAADIGTPPLVVIDGGHMAGPRLIDMPHFTRPHGSARACLLEAGQHWSLDTLDVTRATVNRFLSVTGVTDASPRPVPASRIAHVTHRVLAQTGRFTFTQPYCSGTVIPERNTLIATDGPDEIRTPYDDCMLVMPNFRTARTHTAVRLARFEN</sequence>
<protein>
    <submittedName>
        <fullName evidence="6">Peptidase M14</fullName>
    </submittedName>
</protein>
<evidence type="ECO:0000256" key="2">
    <source>
        <dbReference type="ARBA" id="ARBA00022723"/>
    </source>
</evidence>
<name>A0A967EE94_9PROT</name>
<keyword evidence="4" id="KW-0862">Zinc</keyword>
<dbReference type="SUPFAM" id="SSF53187">
    <property type="entry name" value="Zn-dependent exopeptidases"/>
    <property type="match status" value="1"/>
</dbReference>
<evidence type="ECO:0000313" key="7">
    <source>
        <dbReference type="Proteomes" id="UP000597459"/>
    </source>
</evidence>
<evidence type="ECO:0000256" key="4">
    <source>
        <dbReference type="ARBA" id="ARBA00022833"/>
    </source>
</evidence>
<proteinExistence type="predicted"/>
<evidence type="ECO:0000256" key="1">
    <source>
        <dbReference type="ARBA" id="ARBA00001947"/>
    </source>
</evidence>
<gene>
    <name evidence="6" type="ORF">GOB87_12835</name>
</gene>
<comment type="caution">
    <text evidence="6">The sequence shown here is derived from an EMBL/GenBank/DDBJ whole genome shotgun (WGS) entry which is preliminary data.</text>
</comment>
<dbReference type="AlphaFoldDB" id="A0A967EE94"/>
<dbReference type="Proteomes" id="UP000597459">
    <property type="component" value="Unassembled WGS sequence"/>
</dbReference>